<dbReference type="EMBL" id="CM017322">
    <property type="protein sequence ID" value="KAE8009884.1"/>
    <property type="molecule type" value="Genomic_DNA"/>
</dbReference>
<keyword evidence="3" id="KW-1185">Reference proteome</keyword>
<proteinExistence type="predicted"/>
<dbReference type="Proteomes" id="UP000327013">
    <property type="component" value="Chromosome 2"/>
</dbReference>
<dbReference type="AlphaFoldDB" id="A0A5N6QS64"/>
<evidence type="ECO:0000313" key="3">
    <source>
        <dbReference type="Proteomes" id="UP000327013"/>
    </source>
</evidence>
<gene>
    <name evidence="2" type="ORF">FH972_006291</name>
</gene>
<feature type="compositionally biased region" description="Basic and acidic residues" evidence="1">
    <location>
        <begin position="126"/>
        <end position="135"/>
    </location>
</feature>
<organism evidence="2 3">
    <name type="scientific">Carpinus fangiana</name>
    <dbReference type="NCBI Taxonomy" id="176857"/>
    <lineage>
        <taxon>Eukaryota</taxon>
        <taxon>Viridiplantae</taxon>
        <taxon>Streptophyta</taxon>
        <taxon>Embryophyta</taxon>
        <taxon>Tracheophyta</taxon>
        <taxon>Spermatophyta</taxon>
        <taxon>Magnoliopsida</taxon>
        <taxon>eudicotyledons</taxon>
        <taxon>Gunneridae</taxon>
        <taxon>Pentapetalae</taxon>
        <taxon>rosids</taxon>
        <taxon>fabids</taxon>
        <taxon>Fagales</taxon>
        <taxon>Betulaceae</taxon>
        <taxon>Carpinus</taxon>
    </lineage>
</organism>
<reference evidence="2 3" key="1">
    <citation type="submission" date="2019-06" db="EMBL/GenBank/DDBJ databases">
        <title>A chromosomal-level reference genome of Carpinus fangiana (Coryloideae, Betulaceae).</title>
        <authorList>
            <person name="Yang X."/>
            <person name="Wang Z."/>
            <person name="Zhang L."/>
            <person name="Hao G."/>
            <person name="Liu J."/>
            <person name="Yang Y."/>
        </authorList>
    </citation>
    <scope>NUCLEOTIDE SEQUENCE [LARGE SCALE GENOMIC DNA]</scope>
    <source>
        <strain evidence="2">Cfa_2016G</strain>
        <tissue evidence="2">Leaf</tissue>
    </source>
</reference>
<dbReference type="OrthoDB" id="756017at2759"/>
<evidence type="ECO:0000313" key="2">
    <source>
        <dbReference type="EMBL" id="KAE8009884.1"/>
    </source>
</evidence>
<accession>A0A5N6QS64</accession>
<feature type="compositionally biased region" description="Basic and acidic residues" evidence="1">
    <location>
        <begin position="103"/>
        <end position="116"/>
    </location>
</feature>
<name>A0A5N6QS64_9ROSI</name>
<protein>
    <submittedName>
        <fullName evidence="2">Uncharacterized protein</fullName>
    </submittedName>
</protein>
<sequence length="142" mass="15294">MASLTLTCLPKFCLAGAFARRSTWKHRHFVAATPRTIHASSHKGDAIKQGANEGKKSGETVKDKAFSTAEHVTQKTKDMAGNVSATAQDATEKAKQTAQDAWDTAKDTAQKAKDTVMGKAEQSKGNIKENAETVKESMNTKN</sequence>
<feature type="compositionally biased region" description="Basic and acidic residues" evidence="1">
    <location>
        <begin position="53"/>
        <end position="65"/>
    </location>
</feature>
<dbReference type="Gene3D" id="6.10.140.1430">
    <property type="match status" value="1"/>
</dbReference>
<evidence type="ECO:0000256" key="1">
    <source>
        <dbReference type="SAM" id="MobiDB-lite"/>
    </source>
</evidence>
<feature type="region of interest" description="Disordered" evidence="1">
    <location>
        <begin position="36"/>
        <end position="142"/>
    </location>
</feature>